<organism evidence="2 3">
    <name type="scientific">Alkalihalobacillus trypoxylicola</name>
    <dbReference type="NCBI Taxonomy" id="519424"/>
    <lineage>
        <taxon>Bacteria</taxon>
        <taxon>Bacillati</taxon>
        <taxon>Bacillota</taxon>
        <taxon>Bacilli</taxon>
        <taxon>Bacillales</taxon>
        <taxon>Bacillaceae</taxon>
        <taxon>Alkalihalobacillus</taxon>
    </lineage>
</organism>
<dbReference type="Gene3D" id="1.10.10.60">
    <property type="entry name" value="Homeodomain-like"/>
    <property type="match status" value="1"/>
</dbReference>
<comment type="caution">
    <text evidence="2">The sequence shown here is derived from an EMBL/GenBank/DDBJ whole genome shotgun (WGS) entry which is preliminary data.</text>
</comment>
<dbReference type="InterPro" id="IPR049739">
    <property type="entry name" value="YraL-like"/>
</dbReference>
<gene>
    <name evidence="2" type="ORF">AZF04_13940</name>
</gene>
<dbReference type="InterPro" id="IPR052411">
    <property type="entry name" value="c-mor_Regulatory_Protein"/>
</dbReference>
<dbReference type="STRING" id="519424.AZF04_13940"/>
<dbReference type="NCBIfam" id="NF040785">
    <property type="entry name" value="CD3324_fam"/>
    <property type="match status" value="1"/>
</dbReference>
<dbReference type="EMBL" id="LTAO01000040">
    <property type="protein sequence ID" value="KYG25584.1"/>
    <property type="molecule type" value="Genomic_DNA"/>
</dbReference>
<evidence type="ECO:0000313" key="3">
    <source>
        <dbReference type="Proteomes" id="UP000075806"/>
    </source>
</evidence>
<dbReference type="PANTHER" id="PTHR37812">
    <property type="entry name" value="MU-LIKE PROPHAGE FLUMU PROTEIN C"/>
    <property type="match status" value="1"/>
</dbReference>
<dbReference type="RefSeq" id="WP_045482077.1">
    <property type="nucleotide sequence ID" value="NZ_LTAO01000040.1"/>
</dbReference>
<dbReference type="SUPFAM" id="SSF46689">
    <property type="entry name" value="Homeodomain-like"/>
    <property type="match status" value="1"/>
</dbReference>
<dbReference type="InterPro" id="IPR009057">
    <property type="entry name" value="Homeodomain-like_sf"/>
</dbReference>
<reference evidence="2" key="1">
    <citation type="submission" date="2016-02" db="EMBL/GenBank/DDBJ databases">
        <title>Genome sequence of Bacillus trypoxylicola KCTC 13244(T).</title>
        <authorList>
            <person name="Jeong H."/>
            <person name="Park S.-H."/>
            <person name="Choi S.-K."/>
        </authorList>
    </citation>
    <scope>NUCLEOTIDE SEQUENCE [LARGE SCALE GENOMIC DNA]</scope>
    <source>
        <strain evidence="2">KCTC 13244</strain>
    </source>
</reference>
<sequence>MSYKNGKEVLPPKLLKELQKYIDGECIYIPKRNKERAGWGEINGSRQLIAKRNEEMYKLYHQGCSIEDLEKQYNLSAESIRKIVYQIRGKLKSVKL</sequence>
<feature type="domain" description="Mor transcription activator" evidence="1">
    <location>
        <begin position="12"/>
        <end position="89"/>
    </location>
</feature>
<name>A0A162CMR2_9BACI</name>
<proteinExistence type="predicted"/>
<dbReference type="PANTHER" id="PTHR37812:SF1">
    <property type="entry name" value="MU-LIKE PROPHAGE FLUMU PROTEIN C"/>
    <property type="match status" value="1"/>
</dbReference>
<evidence type="ECO:0000259" key="1">
    <source>
        <dbReference type="Pfam" id="PF08765"/>
    </source>
</evidence>
<evidence type="ECO:0000313" key="2">
    <source>
        <dbReference type="EMBL" id="KYG25584.1"/>
    </source>
</evidence>
<dbReference type="Pfam" id="PF08765">
    <property type="entry name" value="Mor"/>
    <property type="match status" value="1"/>
</dbReference>
<accession>A0A162CMR2</accession>
<keyword evidence="3" id="KW-1185">Reference proteome</keyword>
<dbReference type="AlphaFoldDB" id="A0A162CMR2"/>
<dbReference type="OrthoDB" id="9800398at2"/>
<dbReference type="InterPro" id="IPR014875">
    <property type="entry name" value="Mor_transcription_activator"/>
</dbReference>
<dbReference type="Proteomes" id="UP000075806">
    <property type="component" value="Unassembled WGS sequence"/>
</dbReference>
<protein>
    <recommendedName>
        <fullName evidence="1">Mor transcription activator domain-containing protein</fullName>
    </recommendedName>
</protein>